<dbReference type="SUPFAM" id="SSF53800">
    <property type="entry name" value="Chelatase"/>
    <property type="match status" value="1"/>
</dbReference>
<dbReference type="CDD" id="cd03414">
    <property type="entry name" value="CbiX_SirB_C"/>
    <property type="match status" value="1"/>
</dbReference>
<name>A0A1I3JNM4_9BACL</name>
<dbReference type="PANTHER" id="PTHR33542:SF3">
    <property type="entry name" value="SIROHYDROCHLORIN FERROCHELATASE, CHLOROPLASTIC"/>
    <property type="match status" value="1"/>
</dbReference>
<keyword evidence="1" id="KW-0479">Metal-binding</keyword>
<dbReference type="EMBL" id="FORR01000001">
    <property type="protein sequence ID" value="SFI61869.1"/>
    <property type="molecule type" value="Genomic_DNA"/>
</dbReference>
<evidence type="ECO:0000313" key="3">
    <source>
        <dbReference type="EMBL" id="SFI61869.1"/>
    </source>
</evidence>
<organism evidence="3 4">
    <name type="scientific">Thermoflavimicrobium dichotomicum</name>
    <dbReference type="NCBI Taxonomy" id="46223"/>
    <lineage>
        <taxon>Bacteria</taxon>
        <taxon>Bacillati</taxon>
        <taxon>Bacillota</taxon>
        <taxon>Bacilli</taxon>
        <taxon>Bacillales</taxon>
        <taxon>Thermoactinomycetaceae</taxon>
        <taxon>Thermoflavimicrobium</taxon>
    </lineage>
</organism>
<dbReference type="STRING" id="46223.SAMN05421852_101146"/>
<accession>A0A1I3JNM4</accession>
<dbReference type="OrthoDB" id="9797895at2"/>
<dbReference type="RefSeq" id="WP_093227105.1">
    <property type="nucleotide sequence ID" value="NZ_FORR01000001.1"/>
</dbReference>
<protein>
    <submittedName>
        <fullName evidence="3">Sirohydrochlorin cobaltochelatase</fullName>
    </submittedName>
</protein>
<dbReference type="InterPro" id="IPR050963">
    <property type="entry name" value="Sirohydro_Cobaltochel/CbiX"/>
</dbReference>
<dbReference type="AlphaFoldDB" id="A0A1I3JNM4"/>
<reference evidence="3 4" key="1">
    <citation type="submission" date="2016-10" db="EMBL/GenBank/DDBJ databases">
        <authorList>
            <person name="de Groot N.N."/>
        </authorList>
    </citation>
    <scope>NUCLEOTIDE SEQUENCE [LARGE SCALE GENOMIC DNA]</scope>
    <source>
        <strain evidence="3 4">DSM 44778</strain>
    </source>
</reference>
<dbReference type="Gene3D" id="3.40.50.1400">
    <property type="match status" value="2"/>
</dbReference>
<keyword evidence="2" id="KW-0456">Lyase</keyword>
<evidence type="ECO:0000256" key="1">
    <source>
        <dbReference type="ARBA" id="ARBA00022723"/>
    </source>
</evidence>
<evidence type="ECO:0000313" key="4">
    <source>
        <dbReference type="Proteomes" id="UP000199545"/>
    </source>
</evidence>
<dbReference type="Pfam" id="PF01903">
    <property type="entry name" value="CbiX"/>
    <property type="match status" value="2"/>
</dbReference>
<gene>
    <name evidence="3" type="ORF">SAMN05421852_101146</name>
</gene>
<proteinExistence type="predicted"/>
<dbReference type="CDD" id="cd03416">
    <property type="entry name" value="CbiX_SirB_N"/>
    <property type="match status" value="1"/>
</dbReference>
<dbReference type="GO" id="GO:0046872">
    <property type="term" value="F:metal ion binding"/>
    <property type="evidence" value="ECO:0007669"/>
    <property type="project" value="UniProtKB-KW"/>
</dbReference>
<dbReference type="GO" id="GO:0016829">
    <property type="term" value="F:lyase activity"/>
    <property type="evidence" value="ECO:0007669"/>
    <property type="project" value="UniProtKB-KW"/>
</dbReference>
<dbReference type="InterPro" id="IPR002762">
    <property type="entry name" value="CbiX-like"/>
</dbReference>
<evidence type="ECO:0000256" key="2">
    <source>
        <dbReference type="ARBA" id="ARBA00023239"/>
    </source>
</evidence>
<dbReference type="PANTHER" id="PTHR33542">
    <property type="entry name" value="SIROHYDROCHLORIN FERROCHELATASE, CHLOROPLASTIC"/>
    <property type="match status" value="1"/>
</dbReference>
<keyword evidence="4" id="KW-1185">Reference proteome</keyword>
<sequence length="270" mass="30908">MEAVLFVGHGSRVPEANEELLRFTRKVSEQLKTPIRETCFLEWESPDISQGIEVCIKKGAKKITLLPIMLFSAGHMKVDIPMAISEAQRKHAHIQFEYEQPIGVDKGMLRILKRRLHAVQPKPGNDTAVLIVGRGSSDMDANSDLYKIARMFWEQTQVRWVEVAYYGVTYPRFEEGLERCLALGAKEIVVLPYLLFTGVLIKRMEENLKQFQAKNPTICCKMSRYLGADESLVHFFLERMQKKGRVPEDLEIRPEPYLSHSSLEIQAKTG</sequence>
<dbReference type="Proteomes" id="UP000199545">
    <property type="component" value="Unassembled WGS sequence"/>
</dbReference>